<evidence type="ECO:0000313" key="3">
    <source>
        <dbReference type="Proteomes" id="UP001201980"/>
    </source>
</evidence>
<dbReference type="PANTHER" id="PTHR43283">
    <property type="entry name" value="BETA-LACTAMASE-RELATED"/>
    <property type="match status" value="1"/>
</dbReference>
<comment type="caution">
    <text evidence="2">The sequence shown here is derived from an EMBL/GenBank/DDBJ whole genome shotgun (WGS) entry which is preliminary data.</text>
</comment>
<dbReference type="InterPro" id="IPR050789">
    <property type="entry name" value="Diverse_Enzym_Activities"/>
</dbReference>
<name>A0AAD5WU09_9PEZI</name>
<accession>A0AAD5WU09</accession>
<dbReference type="AlphaFoldDB" id="A0AAD5WU09"/>
<gene>
    <name evidence="2" type="ORF">MKZ38_008098</name>
</gene>
<dbReference type="EMBL" id="JAKWBI020000054">
    <property type="protein sequence ID" value="KAJ2904425.1"/>
    <property type="molecule type" value="Genomic_DNA"/>
</dbReference>
<dbReference type="SUPFAM" id="SSF56601">
    <property type="entry name" value="beta-lactamase/transpeptidase-like"/>
    <property type="match status" value="1"/>
</dbReference>
<evidence type="ECO:0000313" key="2">
    <source>
        <dbReference type="EMBL" id="KAJ2904425.1"/>
    </source>
</evidence>
<keyword evidence="3" id="KW-1185">Reference proteome</keyword>
<dbReference type="Proteomes" id="UP001201980">
    <property type="component" value="Unassembled WGS sequence"/>
</dbReference>
<reference evidence="2" key="1">
    <citation type="submission" date="2022-07" db="EMBL/GenBank/DDBJ databases">
        <title>Draft genome sequence of Zalerion maritima ATCC 34329, a (micro)plastics degrading marine fungus.</title>
        <authorList>
            <person name="Paco A."/>
            <person name="Goncalves M.F.M."/>
            <person name="Rocha-Santos T.A.P."/>
            <person name="Alves A."/>
        </authorList>
    </citation>
    <scope>NUCLEOTIDE SEQUENCE</scope>
    <source>
        <strain evidence="2">ATCC 34329</strain>
    </source>
</reference>
<dbReference type="Pfam" id="PF00144">
    <property type="entry name" value="Beta-lactamase"/>
    <property type="match status" value="1"/>
</dbReference>
<feature type="domain" description="Beta-lactamase-related" evidence="1">
    <location>
        <begin position="23"/>
        <end position="389"/>
    </location>
</feature>
<evidence type="ECO:0000259" key="1">
    <source>
        <dbReference type="Pfam" id="PF00144"/>
    </source>
</evidence>
<sequence>MPLTQQTLDKLRGIVDAACADRHYGIPGTTVVVVDSDGNELFAHSAGKRGVSSSSGDVTLDSIYWIASCTKMLTGIACMQLVERGVLDLDDGDQLEGLCRELADLQVLKPDGSLERKKRKITLRMLLTHTSGFGYTFFNDALKQWSLPAGVDEFSGRLEDVVQPLLFQPGEGWQYGVGIDWAGIALERATGSSLNDYLQRNVFRPLGIENMSMFPSAEMKSRLAHMHTRRTDGSLVERDHLLRLPLVCSNEEASRCLNSGGAGMFAKPQEYCKILGVLLNDGKCPKTGTTILRKETVKEMCRNQISKFPQFGRQGIAAAKEDLTNAIPDIYPTPGNAPQGWGLTFMLSNASATGRSSSTFMWAGLANCWWWADPEKGIAGMVCTQILPFADAKVLGLWSQVETEVYSALEKGNL</sequence>
<dbReference type="Gene3D" id="3.40.710.10">
    <property type="entry name" value="DD-peptidase/beta-lactamase superfamily"/>
    <property type="match status" value="1"/>
</dbReference>
<organism evidence="2 3">
    <name type="scientific">Zalerion maritima</name>
    <dbReference type="NCBI Taxonomy" id="339359"/>
    <lineage>
        <taxon>Eukaryota</taxon>
        <taxon>Fungi</taxon>
        <taxon>Dikarya</taxon>
        <taxon>Ascomycota</taxon>
        <taxon>Pezizomycotina</taxon>
        <taxon>Sordariomycetes</taxon>
        <taxon>Lulworthiomycetidae</taxon>
        <taxon>Lulworthiales</taxon>
        <taxon>Lulworthiaceae</taxon>
        <taxon>Zalerion</taxon>
    </lineage>
</organism>
<dbReference type="PANTHER" id="PTHR43283:SF3">
    <property type="entry name" value="BETA-LACTAMASE FAMILY PROTEIN (AFU_ORTHOLOGUE AFUA_5G07500)"/>
    <property type="match status" value="1"/>
</dbReference>
<dbReference type="InterPro" id="IPR001466">
    <property type="entry name" value="Beta-lactam-related"/>
</dbReference>
<dbReference type="InterPro" id="IPR012338">
    <property type="entry name" value="Beta-lactam/transpept-like"/>
</dbReference>
<proteinExistence type="predicted"/>
<protein>
    <submittedName>
        <fullName evidence="2">Beta-lactamase/transpeptidase-like protein</fullName>
    </submittedName>
</protein>